<feature type="domain" description="Gingipain" evidence="3">
    <location>
        <begin position="408"/>
        <end position="779"/>
    </location>
</feature>
<dbReference type="Proteomes" id="UP001319200">
    <property type="component" value="Unassembled WGS sequence"/>
</dbReference>
<organism evidence="4 5">
    <name type="scientific">Chryseosolibacter histidini</name>
    <dbReference type="NCBI Taxonomy" id="2782349"/>
    <lineage>
        <taxon>Bacteria</taxon>
        <taxon>Pseudomonadati</taxon>
        <taxon>Bacteroidota</taxon>
        <taxon>Cytophagia</taxon>
        <taxon>Cytophagales</taxon>
        <taxon>Chryseotaleaceae</taxon>
        <taxon>Chryseosolibacter</taxon>
    </lineage>
</organism>
<evidence type="ECO:0000256" key="1">
    <source>
        <dbReference type="ARBA" id="ARBA00022729"/>
    </source>
</evidence>
<dbReference type="Gene3D" id="3.40.50.10390">
    <property type="entry name" value="Gingipain r, domain 1"/>
    <property type="match status" value="1"/>
</dbReference>
<dbReference type="EMBL" id="JAHESF010000077">
    <property type="protein sequence ID" value="MBT1701523.1"/>
    <property type="molecule type" value="Genomic_DNA"/>
</dbReference>
<gene>
    <name evidence="4" type="primary">porU</name>
    <name evidence="4" type="ORF">KK083_31815</name>
</gene>
<evidence type="ECO:0000259" key="3">
    <source>
        <dbReference type="Pfam" id="PF01364"/>
    </source>
</evidence>
<evidence type="ECO:0000256" key="2">
    <source>
        <dbReference type="SAM" id="SignalP"/>
    </source>
</evidence>
<protein>
    <submittedName>
        <fullName evidence="4">Type IX secretion system sortase PorU</fullName>
    </submittedName>
</protein>
<feature type="signal peptide" evidence="2">
    <location>
        <begin position="1"/>
        <end position="24"/>
    </location>
</feature>
<dbReference type="Gene3D" id="3.40.50.1460">
    <property type="match status" value="1"/>
</dbReference>
<dbReference type="RefSeq" id="WP_254170204.1">
    <property type="nucleotide sequence ID" value="NZ_JAHESF010000077.1"/>
</dbReference>
<comment type="caution">
    <text evidence="4">The sequence shown here is derived from an EMBL/GenBank/DDBJ whole genome shotgun (WGS) entry which is preliminary data.</text>
</comment>
<dbReference type="NCBIfam" id="NF033707">
    <property type="entry name" value="T9SS_sortase"/>
    <property type="match status" value="1"/>
</dbReference>
<evidence type="ECO:0000313" key="4">
    <source>
        <dbReference type="EMBL" id="MBT1701523.1"/>
    </source>
</evidence>
<dbReference type="InterPro" id="IPR029031">
    <property type="entry name" value="Gingipain_N_sf"/>
</dbReference>
<keyword evidence="1 2" id="KW-0732">Signal</keyword>
<dbReference type="InterPro" id="IPR001769">
    <property type="entry name" value="Gingipain"/>
</dbReference>
<dbReference type="AlphaFoldDB" id="A0AAP2DS79"/>
<dbReference type="SUPFAM" id="SSF52129">
    <property type="entry name" value="Caspase-like"/>
    <property type="match status" value="1"/>
</dbReference>
<dbReference type="InterPro" id="IPR029030">
    <property type="entry name" value="Caspase-like_dom_sf"/>
</dbReference>
<keyword evidence="5" id="KW-1185">Reference proteome</keyword>
<dbReference type="GO" id="GO:0006508">
    <property type="term" value="P:proteolysis"/>
    <property type="evidence" value="ECO:0007669"/>
    <property type="project" value="InterPro"/>
</dbReference>
<dbReference type="GO" id="GO:0008234">
    <property type="term" value="F:cysteine-type peptidase activity"/>
    <property type="evidence" value="ECO:0007669"/>
    <property type="project" value="InterPro"/>
</dbReference>
<feature type="chain" id="PRO_5043004113" evidence="2">
    <location>
        <begin position="25"/>
        <end position="1139"/>
    </location>
</feature>
<evidence type="ECO:0000313" key="5">
    <source>
        <dbReference type="Proteomes" id="UP001319200"/>
    </source>
</evidence>
<reference evidence="4 5" key="1">
    <citation type="submission" date="2021-05" db="EMBL/GenBank/DDBJ databases">
        <title>A Polyphasic approach of four new species of the genus Ohtaekwangia: Ohtaekwangia histidinii sp. nov., Ohtaekwangia cretensis sp. nov., Ohtaekwangia indiensis sp. nov., Ohtaekwangia reichenbachii sp. nov. from diverse environment.</title>
        <authorList>
            <person name="Octaviana S."/>
        </authorList>
    </citation>
    <scope>NUCLEOTIDE SEQUENCE [LARGE SCALE GENOMIC DNA]</scope>
    <source>
        <strain evidence="4 5">PWU4</strain>
    </source>
</reference>
<name>A0AAP2DS79_9BACT</name>
<dbReference type="Pfam" id="PF01364">
    <property type="entry name" value="Peptidase_C25"/>
    <property type="match status" value="1"/>
</dbReference>
<proteinExistence type="predicted"/>
<dbReference type="CDD" id="cd02258">
    <property type="entry name" value="Peptidase_C25_N"/>
    <property type="match status" value="1"/>
</dbReference>
<accession>A0AAP2DS79</accession>
<sequence length="1139" mass="125958">MIRFKTIQWAVLAIITGASHLLPAQSTQAPGLHTGSWYKLSVERDGVYKINFDLLKKMGVDPGKTDPSKIRIYGNGGGMLPQPNNSARHVGLRENAIFISGAGDGRFDRNDFILFYAEGPDKSAYDTKRHIFSFQNNLYSDKNFYFLTVAEDAGKRMQTSEDLATNAPLINTFNDFTYYEKDEFSVEHSGREWFGEKFGGDTNEHTFSFTAAGITSGSPFKIVSDVLGQSYSNASFKVFMNNVAVAEQFVPPLTNSRYAAKGIHRRDTINLTSSGVGADTKASQQIKYQFMEGEGTSDGALDFFLISFERKLALYNDQTVFLSEQSLQNTSSKFEVSSVPPDGGIWDITDPANVKLQAYSLSNQVATFTTATGYLKKFIVFNNKVPAPVFVARVPNQDLRGQSTPNLIIVAHPLFEAEAQRLADHRRSFSNWSVEVVTPEQIFNEFSSGRQDVSAIRDFVKYRYNVNSSNLKALLLFGKGSYDFKDRVPQNTNYVITYESRNSLHPLQTFSSDDYFGFLEDSEGNWGEDPVQNHTLDIGVGRLPAGSVQEARNMIDKIIDYDTNRKALGYWRKRIAFVADDGSGDDGFTSLHQYQANQLAEYIEGLGAGADTRKLFMGSYTKTVQPNGEFTPALTEDVIRSFDEGTLIINYTGHGSTRQWADEDFFNNTQIGKLDNDLYPFLVTATCEFGRHDDPKIISGAERAVIRQKGGVIGLVTTARPVNATTNFNLNQAFYEALFQHNGNVYLSIGEVFRKTKNNSTSGVANRNFSLLCDPSLSLALPSNTVEITSLATAKGSDTLKALSTVIAKGEVRDFSGKRITSFNGTVEVTLYDKQTSYTTIGKNNPAFTYKQWSNALFRGRATVKEGQFELSFMMPKNIAYQVAEGKFSLYASDPETHQDASGADVDFKIGETETDVAPDNSAPMIRLFMSDTTFASGGIVPPDTYLVANLRDNNGINISGYGIGNSIIATLDGDAASYILNDHYVANIDDPTSGWIRYPIKGLAPGRHTLTVKAWDIFNNSAEASIEFVVTGSENLVIESFGNYPNPFRESTTLFFTHNRSGDDLQAQVFIQSMTGETVKSGELMIPASDYRVNLLELSNADGFDKKLSAGLYLARVIVRSLTNGSKNEQVTKLIILN</sequence>